<name>A0A329QT86_9ACTN</name>
<reference evidence="1 2" key="1">
    <citation type="submission" date="2018-06" db="EMBL/GenBank/DDBJ databases">
        <title>Phytoactinopolyspora halophila sp. nov., a novel halophilic actinomycete isolated from a saline soil in China.</title>
        <authorList>
            <person name="Tang S.-K."/>
        </authorList>
    </citation>
    <scope>NUCLEOTIDE SEQUENCE [LARGE SCALE GENOMIC DNA]</scope>
    <source>
        <strain evidence="1 2">YIM 96934</strain>
    </source>
</reference>
<accession>A0A329QT86</accession>
<gene>
    <name evidence="1" type="ORF">DPM12_08100</name>
</gene>
<proteinExistence type="predicted"/>
<organism evidence="1 2">
    <name type="scientific">Phytoactinopolyspora halophila</name>
    <dbReference type="NCBI Taxonomy" id="1981511"/>
    <lineage>
        <taxon>Bacteria</taxon>
        <taxon>Bacillati</taxon>
        <taxon>Actinomycetota</taxon>
        <taxon>Actinomycetes</taxon>
        <taxon>Jiangellales</taxon>
        <taxon>Jiangellaceae</taxon>
        <taxon>Phytoactinopolyspora</taxon>
    </lineage>
</organism>
<dbReference type="EMBL" id="QMIG01000005">
    <property type="protein sequence ID" value="RAW15604.1"/>
    <property type="molecule type" value="Genomic_DNA"/>
</dbReference>
<protein>
    <recommendedName>
        <fullName evidence="3">ATPase AAA-type core domain-containing protein</fullName>
    </recommendedName>
</protein>
<dbReference type="Gene3D" id="3.40.50.300">
    <property type="entry name" value="P-loop containing nucleotide triphosphate hydrolases"/>
    <property type="match status" value="1"/>
</dbReference>
<evidence type="ECO:0000313" key="1">
    <source>
        <dbReference type="EMBL" id="RAW15604.1"/>
    </source>
</evidence>
<dbReference type="InterPro" id="IPR027417">
    <property type="entry name" value="P-loop_NTPase"/>
</dbReference>
<comment type="caution">
    <text evidence="1">The sequence shown here is derived from an EMBL/GenBank/DDBJ whole genome shotgun (WGS) entry which is preliminary data.</text>
</comment>
<evidence type="ECO:0000313" key="2">
    <source>
        <dbReference type="Proteomes" id="UP000250462"/>
    </source>
</evidence>
<dbReference type="AlphaFoldDB" id="A0A329QT86"/>
<dbReference type="SUPFAM" id="SSF52540">
    <property type="entry name" value="P-loop containing nucleoside triphosphate hydrolases"/>
    <property type="match status" value="1"/>
</dbReference>
<evidence type="ECO:0008006" key="3">
    <source>
        <dbReference type="Google" id="ProtNLM"/>
    </source>
</evidence>
<dbReference type="Proteomes" id="UP000250462">
    <property type="component" value="Unassembled WGS sequence"/>
</dbReference>
<keyword evidence="2" id="KW-1185">Reference proteome</keyword>
<sequence length="392" mass="43380">MFVGDSTVAQRFVRPLESNTTTREAVAVEGVSCTYLTPHLVEQETAYAADHLRFSTVNPVGIKNVRRAGVDALNRILGHRYEWVEEGEVRVECDETIPYVRSAREGEVIDIWQMSTAERWVHCVLWCLRHAGPSDVVLIDEPESFLATPGHAALIDEIARITRAVGCQTVVATHSWAMISRIAPECLRLITRGASGGKITNVTSAERVLSALSLEPDHVRALIYVEDDMAARMLEAIIRRFIAHSANQFDGVSSGGSDEAARAFRVTRRSHRLSSVCVLDGDLRTNNEYEDCLFLPGGPPEEELVLALAEDPERAAELLETDPQTLLVAIDKSRFVVHQRVFDVIKTSLGCRDLGSVIDRCIDVWLENDRVAEEARVLASVLIARASTPSNK</sequence>